<keyword evidence="2" id="KW-1133">Transmembrane helix</keyword>
<reference evidence="3" key="1">
    <citation type="journal article" date="2020" name="Nature">
        <title>Giant virus diversity and host interactions through global metagenomics.</title>
        <authorList>
            <person name="Schulz F."/>
            <person name="Roux S."/>
            <person name="Paez-Espino D."/>
            <person name="Jungbluth S."/>
            <person name="Walsh D.A."/>
            <person name="Denef V.J."/>
            <person name="McMahon K.D."/>
            <person name="Konstantinidis K.T."/>
            <person name="Eloe-Fadrosh E.A."/>
            <person name="Kyrpides N.C."/>
            <person name="Woyke T."/>
        </authorList>
    </citation>
    <scope>NUCLEOTIDE SEQUENCE</scope>
    <source>
        <strain evidence="3">GVMAG-S-3300013094-109</strain>
    </source>
</reference>
<evidence type="ECO:0000313" key="3">
    <source>
        <dbReference type="EMBL" id="QHU21416.1"/>
    </source>
</evidence>
<protein>
    <submittedName>
        <fullName evidence="3">Uncharacterized protein</fullName>
    </submittedName>
</protein>
<evidence type="ECO:0000256" key="1">
    <source>
        <dbReference type="SAM" id="Coils"/>
    </source>
</evidence>
<dbReference type="SUPFAM" id="SSF160459">
    <property type="entry name" value="BLRF2-like"/>
    <property type="match status" value="1"/>
</dbReference>
<keyword evidence="2" id="KW-0472">Membrane</keyword>
<accession>A0A6C0KW99</accession>
<feature type="transmembrane region" description="Helical" evidence="2">
    <location>
        <begin position="123"/>
        <end position="144"/>
    </location>
</feature>
<dbReference type="EMBL" id="MN740989">
    <property type="protein sequence ID" value="QHU21416.1"/>
    <property type="molecule type" value="Genomic_DNA"/>
</dbReference>
<evidence type="ECO:0000256" key="2">
    <source>
        <dbReference type="SAM" id="Phobius"/>
    </source>
</evidence>
<sequence>MSVTQQYYDKINVLSEKFPSILDEFKRNYVIYNQHPDFQEYANAYNSSKGALSEVNKDLFVLTNDLQKNIDKLNENSEHIIVELNRLKEENEFLKKTLLQSTGTNNSADELNGDAKEQYKYQYIRNVTMILGNVFLLLVMFKFFKK</sequence>
<keyword evidence="1" id="KW-0175">Coiled coil</keyword>
<keyword evidence="2" id="KW-0812">Transmembrane</keyword>
<proteinExistence type="predicted"/>
<name>A0A6C0KW99_9ZZZZ</name>
<feature type="coiled-coil region" evidence="1">
    <location>
        <begin position="70"/>
        <end position="104"/>
    </location>
</feature>
<dbReference type="AlphaFoldDB" id="A0A6C0KW99"/>
<organism evidence="3">
    <name type="scientific">viral metagenome</name>
    <dbReference type="NCBI Taxonomy" id="1070528"/>
    <lineage>
        <taxon>unclassified sequences</taxon>
        <taxon>metagenomes</taxon>
        <taxon>organismal metagenomes</taxon>
    </lineage>
</organism>